<evidence type="ECO:0000313" key="3">
    <source>
        <dbReference type="EMBL" id="MBB5060273.1"/>
    </source>
</evidence>
<comment type="caution">
    <text evidence="3">The sequence shown here is derived from an EMBL/GenBank/DDBJ whole genome shotgun (WGS) entry which is preliminary data.</text>
</comment>
<dbReference type="EMBL" id="JACHIP010000011">
    <property type="protein sequence ID" value="MBB5060273.1"/>
    <property type="molecule type" value="Genomic_DNA"/>
</dbReference>
<evidence type="ECO:0000259" key="2">
    <source>
        <dbReference type="Pfam" id="PF00561"/>
    </source>
</evidence>
<keyword evidence="1" id="KW-0732">Signal</keyword>
<dbReference type="Pfam" id="PF00561">
    <property type="entry name" value="Abhydrolase_1"/>
    <property type="match status" value="1"/>
</dbReference>
<dbReference type="InterPro" id="IPR050266">
    <property type="entry name" value="AB_hydrolase_sf"/>
</dbReference>
<dbReference type="PANTHER" id="PTHR43798">
    <property type="entry name" value="MONOACYLGLYCEROL LIPASE"/>
    <property type="match status" value="1"/>
</dbReference>
<dbReference type="PANTHER" id="PTHR43798:SF33">
    <property type="entry name" value="HYDROLASE, PUTATIVE (AFU_ORTHOLOGUE AFUA_2G14860)-RELATED"/>
    <property type="match status" value="1"/>
</dbReference>
<dbReference type="Gene3D" id="3.40.50.1820">
    <property type="entry name" value="alpha/beta hydrolase"/>
    <property type="match status" value="1"/>
</dbReference>
<dbReference type="InterPro" id="IPR029058">
    <property type="entry name" value="AB_hydrolase_fold"/>
</dbReference>
<proteinExistence type="predicted"/>
<dbReference type="RefSeq" id="WP_184222450.1">
    <property type="nucleotide sequence ID" value="NZ_JACHIP010000011.1"/>
</dbReference>
<organism evidence="3 4">
    <name type="scientific">Granulicella aggregans</name>
    <dbReference type="NCBI Taxonomy" id="474949"/>
    <lineage>
        <taxon>Bacteria</taxon>
        <taxon>Pseudomonadati</taxon>
        <taxon>Acidobacteriota</taxon>
        <taxon>Terriglobia</taxon>
        <taxon>Terriglobales</taxon>
        <taxon>Acidobacteriaceae</taxon>
        <taxon>Granulicella</taxon>
    </lineage>
</organism>
<name>A0A7W8E5M1_9BACT</name>
<keyword evidence="4" id="KW-1185">Reference proteome</keyword>
<feature type="signal peptide" evidence="1">
    <location>
        <begin position="1"/>
        <end position="19"/>
    </location>
</feature>
<accession>A0A7W8E5M1</accession>
<feature type="domain" description="AB hydrolase-1" evidence="2">
    <location>
        <begin position="61"/>
        <end position="164"/>
    </location>
</feature>
<evidence type="ECO:0000313" key="4">
    <source>
        <dbReference type="Proteomes" id="UP000540989"/>
    </source>
</evidence>
<protein>
    <submittedName>
        <fullName evidence="3">Pimeloyl-ACP methyl ester carboxylesterase</fullName>
    </submittedName>
</protein>
<evidence type="ECO:0000256" key="1">
    <source>
        <dbReference type="SAM" id="SignalP"/>
    </source>
</evidence>
<dbReference type="AlphaFoldDB" id="A0A7W8E5M1"/>
<reference evidence="3 4" key="1">
    <citation type="submission" date="2020-08" db="EMBL/GenBank/DDBJ databases">
        <title>Genomic Encyclopedia of Type Strains, Phase IV (KMG-V): Genome sequencing to study the core and pangenomes of soil and plant-associated prokaryotes.</title>
        <authorList>
            <person name="Whitman W."/>
        </authorList>
    </citation>
    <scope>NUCLEOTIDE SEQUENCE [LARGE SCALE GENOMIC DNA]</scope>
    <source>
        <strain evidence="3 4">M8UP14</strain>
    </source>
</reference>
<dbReference type="SUPFAM" id="SSF53474">
    <property type="entry name" value="alpha/beta-Hydrolases"/>
    <property type="match status" value="1"/>
</dbReference>
<gene>
    <name evidence="3" type="ORF">HDF16_005009</name>
</gene>
<dbReference type="InterPro" id="IPR000073">
    <property type="entry name" value="AB_hydrolase_1"/>
</dbReference>
<feature type="chain" id="PRO_5031499333" evidence="1">
    <location>
        <begin position="20"/>
        <end position="384"/>
    </location>
</feature>
<dbReference type="Proteomes" id="UP000540989">
    <property type="component" value="Unassembled WGS sequence"/>
</dbReference>
<sequence>MRILFATALGLLLASTSLAQQTTTSAGTGIWHDPSPHTVQFVTVDKDVQLEVLDWGGTGRPVVLLAGLSDTAHVFDDFALKLTPSFHVYGITRRGFGASSAPAVGYSADRLADDILAVLDALKINHPVLIGHSMAGEELSSVATRFPKRIAGLVYLDAAHEYAYLNPERGDYQVDLNALLGTLQQLQIHSGDVHAIDDLLQVELPRFQRDLRVQEDDLALASKITQSLGPTPADLASFDAFHQFSKKFDGIDIPESELRQQHLLRPDGGVGRMKAGPAVFQGIISGEERFSKLQVPILAFFTIPRTHGTQLDRLPPSLGTALVNRETMQNQEQADAFQAGVPSAKVVIIPNANHGVFLSNENEVLREIANFIGGLPSDSELPER</sequence>
<dbReference type="GO" id="GO:0016020">
    <property type="term" value="C:membrane"/>
    <property type="evidence" value="ECO:0007669"/>
    <property type="project" value="TreeGrafter"/>
</dbReference>